<keyword evidence="1" id="KW-0732">Signal</keyword>
<sequence>MKKISRVLSVAGLSLAIFGGGTIASAAEGNTADSTVKKGNVLDLSDQSNVQMSEVLTFGELVNRIAADTNKPTEEISQQLMTQGKARGQSSAATLAATYRTLTTNFSVTPFYSPSLRFYCETNEWGGSFRGIKEIKHINMNRDANGLSKTYSGTVQANLEDPNRIFYIVNGDFHNNGTTTFNGNVSITVGKTGSVGFNASYATSHYKYIYKEGYVYF</sequence>
<dbReference type="AlphaFoldDB" id="A0A1J9XDH4"/>
<proteinExistence type="predicted"/>
<gene>
    <name evidence="2" type="ORF">BJR07_29240</name>
</gene>
<dbReference type="EMBL" id="MPON01000025">
    <property type="protein sequence ID" value="OKA32019.1"/>
    <property type="molecule type" value="Genomic_DNA"/>
</dbReference>
<organism evidence="2 3">
    <name type="scientific">Bacillus cereus</name>
    <dbReference type="NCBI Taxonomy" id="1396"/>
    <lineage>
        <taxon>Bacteria</taxon>
        <taxon>Bacillati</taxon>
        <taxon>Bacillota</taxon>
        <taxon>Bacilli</taxon>
        <taxon>Bacillales</taxon>
        <taxon>Bacillaceae</taxon>
        <taxon>Bacillus</taxon>
        <taxon>Bacillus cereus group</taxon>
    </lineage>
</organism>
<dbReference type="Proteomes" id="UP000186535">
    <property type="component" value="Unassembled WGS sequence"/>
</dbReference>
<accession>A0A1J9XDH4</accession>
<feature type="chain" id="PRO_5010173296" evidence="1">
    <location>
        <begin position="27"/>
        <end position="217"/>
    </location>
</feature>
<evidence type="ECO:0000313" key="2">
    <source>
        <dbReference type="EMBL" id="OKA32019.1"/>
    </source>
</evidence>
<reference evidence="2 3" key="1">
    <citation type="submission" date="2016-11" db="EMBL/GenBank/DDBJ databases">
        <title>Identification of Bacillus cereus isolated from egg-white.</title>
        <authorList>
            <person name="Soni A."/>
            <person name="Oey I."/>
            <person name="Silcock P."/>
            <person name="Bremer P."/>
        </authorList>
    </citation>
    <scope>NUCLEOTIDE SEQUENCE [LARGE SCALE GENOMIC DNA]</scope>
    <source>
        <strain evidence="2 3">NZAS03</strain>
    </source>
</reference>
<dbReference type="RefSeq" id="WP_000724319.1">
    <property type="nucleotide sequence ID" value="NZ_JARPPA010000023.1"/>
</dbReference>
<comment type="caution">
    <text evidence="2">The sequence shown here is derived from an EMBL/GenBank/DDBJ whole genome shotgun (WGS) entry which is preliminary data.</text>
</comment>
<protein>
    <submittedName>
        <fullName evidence="2">Uncharacterized protein</fullName>
    </submittedName>
</protein>
<evidence type="ECO:0000256" key="1">
    <source>
        <dbReference type="SAM" id="SignalP"/>
    </source>
</evidence>
<evidence type="ECO:0000313" key="3">
    <source>
        <dbReference type="Proteomes" id="UP000186535"/>
    </source>
</evidence>
<name>A0A1J9XDH4_BACCE</name>
<feature type="signal peptide" evidence="1">
    <location>
        <begin position="1"/>
        <end position="26"/>
    </location>
</feature>